<feature type="compositionally biased region" description="Basic and acidic residues" evidence="8">
    <location>
        <begin position="53"/>
        <end position="74"/>
    </location>
</feature>
<dbReference type="InterPro" id="IPR024156">
    <property type="entry name" value="Small_GTPase_ARF"/>
</dbReference>
<dbReference type="PRINTS" id="PR00328">
    <property type="entry name" value="SAR1GTPBP"/>
</dbReference>
<protein>
    <recommendedName>
        <fullName evidence="11">ADP-ribosylation factor-like protein 6</fullName>
    </recommendedName>
</protein>
<feature type="region of interest" description="Disordered" evidence="8">
    <location>
        <begin position="1"/>
        <end position="114"/>
    </location>
</feature>
<evidence type="ECO:0000256" key="2">
    <source>
        <dbReference type="ARBA" id="ARBA00022707"/>
    </source>
</evidence>
<dbReference type="InterPro" id="IPR027417">
    <property type="entry name" value="P-loop_NTPase"/>
</dbReference>
<proteinExistence type="inferred from homology"/>
<dbReference type="AlphaFoldDB" id="A0A388KJZ1"/>
<keyword evidence="7" id="KW-0479">Metal-binding</keyword>
<evidence type="ECO:0000256" key="8">
    <source>
        <dbReference type="SAM" id="MobiDB-lite"/>
    </source>
</evidence>
<evidence type="ECO:0000256" key="5">
    <source>
        <dbReference type="ARBA" id="ARBA00023134"/>
    </source>
</evidence>
<comment type="similarity">
    <text evidence="1">Belongs to the small GTPase superfamily. Arf family.</text>
</comment>
<dbReference type="PANTHER" id="PTHR11711">
    <property type="entry name" value="ADP RIBOSYLATION FACTOR-RELATED"/>
    <property type="match status" value="1"/>
</dbReference>
<evidence type="ECO:0000256" key="7">
    <source>
        <dbReference type="PIRSR" id="PIRSR606689-2"/>
    </source>
</evidence>
<dbReference type="GO" id="GO:0046872">
    <property type="term" value="F:metal ion binding"/>
    <property type="evidence" value="ECO:0007669"/>
    <property type="project" value="UniProtKB-KW"/>
</dbReference>
<feature type="binding site" evidence="7">
    <location>
        <position position="468"/>
    </location>
    <ligand>
        <name>Mg(2+)</name>
        <dbReference type="ChEBI" id="CHEBI:18420"/>
    </ligand>
</feature>
<feature type="compositionally biased region" description="Basic and acidic residues" evidence="8">
    <location>
        <begin position="88"/>
        <end position="114"/>
    </location>
</feature>
<evidence type="ECO:0000256" key="3">
    <source>
        <dbReference type="ARBA" id="ARBA00022741"/>
    </source>
</evidence>
<dbReference type="EMBL" id="BFEA01000128">
    <property type="protein sequence ID" value="GBG70283.1"/>
    <property type="molecule type" value="Genomic_DNA"/>
</dbReference>
<dbReference type="SUPFAM" id="SSF52540">
    <property type="entry name" value="P-loop containing nucleoside triphosphate hydrolases"/>
    <property type="match status" value="1"/>
</dbReference>
<accession>A0A388KJZ1</accession>
<sequence>MGEDRAKEASGEVMAEEAAGEDAIVQGEFEVGERSEAEEVKGAAADGTRTVRPGREEDGDEARRGRKWPEKRQAAAEAARLQAEAAAADEKQRRQAEADADAQARRKEAQDLLQRHEAARVEKLKVWHFEQSEDHDDATPEEQHKEFLSRIVTRLDLEQATPRPDAGEPSNAASTRQLEEQVDHVAAMLGDISTFAAPATINEQLDTLQTELGQLHHPPDNDRSTSASKHYKMPTFRIEKFDDYMHQDSVVNNLHKKISWEDLSHMATIHDIQVNNLHKKISWEDLMREWKKWFIVDDAPTLAINHLFTMTQGNTSTHDWLTEWQEIVATPDLDLSFPHLCREFYNRSCAALSLALGDHEQYTTFVEIIDKGREIIKSNRAAAHEKTTWQPTHVEKGKFGPRPQHVAAVQPDNIVEDPTTTLTSCEGDQGAAIQPRSNNNSSGKGKAKTASPAGNRKPVPWGEEVTPTVGYTVEKFSTRMFKFTVVDMSGQANYRQLWQCFYKDVDGLVFVVDAADRSKIATAKSILHSMLSHQELTGTSLLVLANKMDLIHAMPAQQVAQGLHLPGLGNRRWHIRPCSALTGDGMDSVLNWIISTPDMTWRKEVI</sequence>
<evidence type="ECO:0000256" key="4">
    <source>
        <dbReference type="ARBA" id="ARBA00022892"/>
    </source>
</evidence>
<keyword evidence="2" id="KW-0519">Myristate</keyword>
<dbReference type="GO" id="GO:0003924">
    <property type="term" value="F:GTPase activity"/>
    <property type="evidence" value="ECO:0007669"/>
    <property type="project" value="InterPro"/>
</dbReference>
<feature type="region of interest" description="Disordered" evidence="8">
    <location>
        <begin position="417"/>
        <end position="462"/>
    </location>
</feature>
<dbReference type="STRING" id="69332.A0A388KJZ1"/>
<feature type="compositionally biased region" description="Basic and acidic residues" evidence="8">
    <location>
        <begin position="31"/>
        <end position="41"/>
    </location>
</feature>
<evidence type="ECO:0000256" key="1">
    <source>
        <dbReference type="ARBA" id="ARBA00010290"/>
    </source>
</evidence>
<dbReference type="SMART" id="SM00177">
    <property type="entry name" value="ARF"/>
    <property type="match status" value="1"/>
</dbReference>
<dbReference type="CDD" id="cd00878">
    <property type="entry name" value="Arf_Arl"/>
    <property type="match status" value="1"/>
</dbReference>
<dbReference type="Proteomes" id="UP000265515">
    <property type="component" value="Unassembled WGS sequence"/>
</dbReference>
<keyword evidence="4" id="KW-0931">ER-Golgi transport</keyword>
<keyword evidence="10" id="KW-1185">Reference proteome</keyword>
<keyword evidence="4" id="KW-0813">Transport</keyword>
<keyword evidence="5 6" id="KW-0342">GTP-binding</keyword>
<feature type="binding site" evidence="6">
    <location>
        <position position="490"/>
    </location>
    <ligand>
        <name>GTP</name>
        <dbReference type="ChEBI" id="CHEBI:37565"/>
    </ligand>
</feature>
<keyword evidence="2" id="KW-0449">Lipoprotein</keyword>
<dbReference type="Pfam" id="PF00025">
    <property type="entry name" value="Arf"/>
    <property type="match status" value="1"/>
</dbReference>
<gene>
    <name evidence="9" type="ORF">CBR_g6410</name>
</gene>
<dbReference type="Gene3D" id="3.40.50.300">
    <property type="entry name" value="P-loop containing nucleotide triphosphate hydrolases"/>
    <property type="match status" value="1"/>
</dbReference>
<evidence type="ECO:0000313" key="10">
    <source>
        <dbReference type="Proteomes" id="UP000265515"/>
    </source>
</evidence>
<comment type="caution">
    <text evidence="9">The sequence shown here is derived from an EMBL/GenBank/DDBJ whole genome shotgun (WGS) entry which is preliminary data.</text>
</comment>
<reference evidence="9 10" key="1">
    <citation type="journal article" date="2018" name="Cell">
        <title>The Chara Genome: Secondary Complexity and Implications for Plant Terrestrialization.</title>
        <authorList>
            <person name="Nishiyama T."/>
            <person name="Sakayama H."/>
            <person name="Vries J.D."/>
            <person name="Buschmann H."/>
            <person name="Saint-Marcoux D."/>
            <person name="Ullrich K.K."/>
            <person name="Haas F.B."/>
            <person name="Vanderstraeten L."/>
            <person name="Becker D."/>
            <person name="Lang D."/>
            <person name="Vosolsobe S."/>
            <person name="Rombauts S."/>
            <person name="Wilhelmsson P.K.I."/>
            <person name="Janitza P."/>
            <person name="Kern R."/>
            <person name="Heyl A."/>
            <person name="Rumpler F."/>
            <person name="Villalobos L.I.A.C."/>
            <person name="Clay J.M."/>
            <person name="Skokan R."/>
            <person name="Toyoda A."/>
            <person name="Suzuki Y."/>
            <person name="Kagoshima H."/>
            <person name="Schijlen E."/>
            <person name="Tajeshwar N."/>
            <person name="Catarino B."/>
            <person name="Hetherington A.J."/>
            <person name="Saltykova A."/>
            <person name="Bonnot C."/>
            <person name="Breuninger H."/>
            <person name="Symeonidi A."/>
            <person name="Radhakrishnan G.V."/>
            <person name="Van Nieuwerburgh F."/>
            <person name="Deforce D."/>
            <person name="Chang C."/>
            <person name="Karol K.G."/>
            <person name="Hedrich R."/>
            <person name="Ulvskov P."/>
            <person name="Glockner G."/>
            <person name="Delwiche C.F."/>
            <person name="Petrasek J."/>
            <person name="Van de Peer Y."/>
            <person name="Friml J."/>
            <person name="Beilby M."/>
            <person name="Dolan L."/>
            <person name="Kohara Y."/>
            <person name="Sugano S."/>
            <person name="Fujiyama A."/>
            <person name="Delaux P.-M."/>
            <person name="Quint M."/>
            <person name="TheiBen G."/>
            <person name="Hagemann M."/>
            <person name="Harholt J."/>
            <person name="Dunand C."/>
            <person name="Zachgo S."/>
            <person name="Langdale J."/>
            <person name="Maumus F."/>
            <person name="Straeten D.V.D."/>
            <person name="Gould S.B."/>
            <person name="Rensing S.A."/>
        </authorList>
    </citation>
    <scope>NUCLEOTIDE SEQUENCE [LARGE SCALE GENOMIC DNA]</scope>
    <source>
        <strain evidence="9 10">S276</strain>
    </source>
</reference>
<keyword evidence="7" id="KW-0460">Magnesium</keyword>
<evidence type="ECO:0008006" key="11">
    <source>
        <dbReference type="Google" id="ProtNLM"/>
    </source>
</evidence>
<dbReference type="FunFam" id="3.40.50.300:FF:001166">
    <property type="entry name" value="ADP-ribosylation factor D"/>
    <property type="match status" value="1"/>
</dbReference>
<evidence type="ECO:0000256" key="6">
    <source>
        <dbReference type="PIRSR" id="PIRSR606689-1"/>
    </source>
</evidence>
<dbReference type="SMART" id="SM00178">
    <property type="entry name" value="SAR"/>
    <property type="match status" value="1"/>
</dbReference>
<evidence type="ECO:0000313" key="9">
    <source>
        <dbReference type="EMBL" id="GBG70283.1"/>
    </source>
</evidence>
<dbReference type="PROSITE" id="PS51417">
    <property type="entry name" value="ARF"/>
    <property type="match status" value="1"/>
</dbReference>
<organism evidence="9 10">
    <name type="scientific">Chara braunii</name>
    <name type="common">Braun's stonewort</name>
    <dbReference type="NCBI Taxonomy" id="69332"/>
    <lineage>
        <taxon>Eukaryota</taxon>
        <taxon>Viridiplantae</taxon>
        <taxon>Streptophyta</taxon>
        <taxon>Charophyceae</taxon>
        <taxon>Charales</taxon>
        <taxon>Characeae</taxon>
        <taxon>Chara</taxon>
    </lineage>
</organism>
<dbReference type="OrthoDB" id="442317at2759"/>
<dbReference type="GO" id="GO:0005525">
    <property type="term" value="F:GTP binding"/>
    <property type="evidence" value="ECO:0007669"/>
    <property type="project" value="UniProtKB-KW"/>
</dbReference>
<feature type="compositionally biased region" description="Low complexity" evidence="8">
    <location>
        <begin position="75"/>
        <end position="86"/>
    </location>
</feature>
<dbReference type="InterPro" id="IPR006689">
    <property type="entry name" value="Small_GTPase_ARF/SAR"/>
</dbReference>
<dbReference type="Gramene" id="GBG70283">
    <property type="protein sequence ID" value="GBG70283"/>
    <property type="gene ID" value="CBR_g6410"/>
</dbReference>
<keyword evidence="3 6" id="KW-0547">Nucleotide-binding</keyword>
<dbReference type="GO" id="GO:0016192">
    <property type="term" value="P:vesicle-mediated transport"/>
    <property type="evidence" value="ECO:0007669"/>
    <property type="project" value="UniProtKB-KW"/>
</dbReference>
<feature type="binding site" evidence="6">
    <location>
        <begin position="546"/>
        <end position="549"/>
    </location>
    <ligand>
        <name>GTP</name>
        <dbReference type="ChEBI" id="CHEBI:37565"/>
    </ligand>
</feature>
<name>A0A388KJZ1_CHABU</name>
<feature type="compositionally biased region" description="Basic and acidic residues" evidence="8">
    <location>
        <begin position="1"/>
        <end position="10"/>
    </location>
</feature>